<dbReference type="KEGG" id="sre:PTSG_05092"/>
<organism evidence="12">
    <name type="scientific">Salpingoeca rosetta (strain ATCC 50818 / BSB-021)</name>
    <dbReference type="NCBI Taxonomy" id="946362"/>
    <lineage>
        <taxon>Eukaryota</taxon>
        <taxon>Choanoflagellata</taxon>
        <taxon>Craspedida</taxon>
        <taxon>Salpingoecidae</taxon>
        <taxon>Salpingoeca</taxon>
    </lineage>
</organism>
<dbReference type="OrthoDB" id="275177at2759"/>
<dbReference type="EMBL" id="GL832966">
    <property type="protein sequence ID" value="EGD73397.1"/>
    <property type="molecule type" value="Genomic_DNA"/>
</dbReference>
<evidence type="ECO:0000256" key="8">
    <source>
        <dbReference type="ARBA" id="ARBA00048090"/>
    </source>
</evidence>
<keyword evidence="6 9" id="KW-0418">Kinase</keyword>
<dbReference type="PANTHER" id="PTHR43442:SF3">
    <property type="entry name" value="GLUCONOKINASE-RELATED"/>
    <property type="match status" value="1"/>
</dbReference>
<feature type="compositionally biased region" description="Polar residues" evidence="10">
    <location>
        <begin position="221"/>
        <end position="235"/>
    </location>
</feature>
<sequence length="391" mass="41985">MVVVVVMGVSGCGKTTVAAHLAQELGCEWVDGDGFHPQSNIAKMRSGTPLTDADRIPWLLNINKYMKRWVAAGKPGVVACSALKKVYRDVLAADIRGQVLFVHLQGPFNLILRRMKQRQGHFMPAALLQSQFDALEPPDPDVEACINLDIVRPSGAIVQQAMQHPRLQALAKGSSSNNDGGERSTVEAKHIIVGVDHGGDGNGDSDDDGDVDGDGLGMRLVSNTANAGQQKQVGGNDSGEEEEEEDDEAEVSMELLCSECLESSHVRRSLREHRRSLSQHNLATTWKCEACTLKHEQQRQHGDVTPRVVCSMCKNAWNWFPTTADGHRVPLPVGPWICPSCEGPARRRHGSSSGDGDGGDSAGDSAGDGVSAAALVCHTSSQHQQGNNPNV</sequence>
<feature type="region of interest" description="Disordered" evidence="10">
    <location>
        <begin position="344"/>
        <end position="391"/>
    </location>
</feature>
<feature type="compositionally biased region" description="Low complexity" evidence="10">
    <location>
        <begin position="362"/>
        <end position="374"/>
    </location>
</feature>
<feature type="compositionally biased region" description="Acidic residues" evidence="10">
    <location>
        <begin position="238"/>
        <end position="250"/>
    </location>
</feature>
<evidence type="ECO:0000256" key="3">
    <source>
        <dbReference type="ARBA" id="ARBA00012054"/>
    </source>
</evidence>
<dbReference type="RefSeq" id="XP_004993679.1">
    <property type="nucleotide sequence ID" value="XM_004993622.1"/>
</dbReference>
<feature type="compositionally biased region" description="Acidic residues" evidence="10">
    <location>
        <begin position="203"/>
        <end position="213"/>
    </location>
</feature>
<dbReference type="SUPFAM" id="SSF52540">
    <property type="entry name" value="P-loop containing nucleoside triphosphate hydrolases"/>
    <property type="match status" value="1"/>
</dbReference>
<dbReference type="STRING" id="946362.F2UAI1"/>
<accession>F2UAI1</accession>
<comment type="catalytic activity">
    <reaction evidence="8 9">
        <text>D-gluconate + ATP = 6-phospho-D-gluconate + ADP + H(+)</text>
        <dbReference type="Rhea" id="RHEA:19433"/>
        <dbReference type="ChEBI" id="CHEBI:15378"/>
        <dbReference type="ChEBI" id="CHEBI:18391"/>
        <dbReference type="ChEBI" id="CHEBI:30616"/>
        <dbReference type="ChEBI" id="CHEBI:58759"/>
        <dbReference type="ChEBI" id="CHEBI:456216"/>
        <dbReference type="EC" id="2.7.1.12"/>
    </reaction>
</comment>
<dbReference type="GO" id="GO:0005975">
    <property type="term" value="P:carbohydrate metabolic process"/>
    <property type="evidence" value="ECO:0007669"/>
    <property type="project" value="InterPro"/>
</dbReference>
<gene>
    <name evidence="11" type="ORF">PTSG_05092</name>
</gene>
<dbReference type="GO" id="GO:0005524">
    <property type="term" value="F:ATP binding"/>
    <property type="evidence" value="ECO:0007669"/>
    <property type="project" value="UniProtKB-KW"/>
</dbReference>
<dbReference type="EC" id="2.7.1.12" evidence="3 9"/>
<name>F2UAI1_SALR5</name>
<evidence type="ECO:0000256" key="2">
    <source>
        <dbReference type="ARBA" id="ARBA00008420"/>
    </source>
</evidence>
<dbReference type="CDD" id="cd02021">
    <property type="entry name" value="GntK"/>
    <property type="match status" value="1"/>
</dbReference>
<protein>
    <recommendedName>
        <fullName evidence="3 9">Gluconokinase</fullName>
        <ecNumber evidence="3 9">2.7.1.12</ecNumber>
    </recommendedName>
</protein>
<dbReference type="FunFam" id="3.40.50.300:FF:000522">
    <property type="entry name" value="Gluconokinase"/>
    <property type="match status" value="1"/>
</dbReference>
<dbReference type="Pfam" id="PF13671">
    <property type="entry name" value="AAA_33"/>
    <property type="match status" value="1"/>
</dbReference>
<feature type="region of interest" description="Disordered" evidence="10">
    <location>
        <begin position="194"/>
        <end position="250"/>
    </location>
</feature>
<evidence type="ECO:0000313" key="11">
    <source>
        <dbReference type="EMBL" id="EGD73397.1"/>
    </source>
</evidence>
<keyword evidence="12" id="KW-1185">Reference proteome</keyword>
<dbReference type="InterPro" id="IPR027417">
    <property type="entry name" value="P-loop_NTPase"/>
</dbReference>
<comment type="pathway">
    <text evidence="1 9">Carbohydrate acid metabolism; D-gluconate degradation.</text>
</comment>
<evidence type="ECO:0000256" key="4">
    <source>
        <dbReference type="ARBA" id="ARBA00022679"/>
    </source>
</evidence>
<dbReference type="AlphaFoldDB" id="F2UAI1"/>
<evidence type="ECO:0000256" key="10">
    <source>
        <dbReference type="SAM" id="MobiDB-lite"/>
    </source>
</evidence>
<dbReference type="Gene3D" id="3.40.50.300">
    <property type="entry name" value="P-loop containing nucleotide triphosphate hydrolases"/>
    <property type="match status" value="1"/>
</dbReference>
<dbReference type="InParanoid" id="F2UAI1"/>
<evidence type="ECO:0000256" key="1">
    <source>
        <dbReference type="ARBA" id="ARBA00004875"/>
    </source>
</evidence>
<dbReference type="GO" id="GO:0046316">
    <property type="term" value="F:gluconokinase activity"/>
    <property type="evidence" value="ECO:0007669"/>
    <property type="project" value="UniProtKB-EC"/>
</dbReference>
<evidence type="ECO:0000256" key="7">
    <source>
        <dbReference type="ARBA" id="ARBA00022840"/>
    </source>
</evidence>
<dbReference type="UniPathway" id="UPA00792"/>
<dbReference type="PANTHER" id="PTHR43442">
    <property type="entry name" value="GLUCONOKINASE-RELATED"/>
    <property type="match status" value="1"/>
</dbReference>
<evidence type="ECO:0000256" key="5">
    <source>
        <dbReference type="ARBA" id="ARBA00022741"/>
    </source>
</evidence>
<dbReference type="GeneID" id="16074256"/>
<proteinExistence type="inferred from homology"/>
<feature type="compositionally biased region" description="Polar residues" evidence="10">
    <location>
        <begin position="378"/>
        <end position="391"/>
    </location>
</feature>
<dbReference type="NCBIfam" id="TIGR01313">
    <property type="entry name" value="therm_gnt_kin"/>
    <property type="match status" value="1"/>
</dbReference>
<dbReference type="eggNOG" id="KOG3354">
    <property type="taxonomic scope" value="Eukaryota"/>
</dbReference>
<dbReference type="InterPro" id="IPR006001">
    <property type="entry name" value="Therm_gnt_kin"/>
</dbReference>
<comment type="similarity">
    <text evidence="2 9">Belongs to the gluconokinase GntK/GntV family.</text>
</comment>
<keyword evidence="5 9" id="KW-0547">Nucleotide-binding</keyword>
<evidence type="ECO:0000256" key="6">
    <source>
        <dbReference type="ARBA" id="ARBA00022777"/>
    </source>
</evidence>
<keyword evidence="4 9" id="KW-0808">Transferase</keyword>
<evidence type="ECO:0000256" key="9">
    <source>
        <dbReference type="RuleBase" id="RU363066"/>
    </source>
</evidence>
<dbReference type="Proteomes" id="UP000007799">
    <property type="component" value="Unassembled WGS sequence"/>
</dbReference>
<reference evidence="11" key="1">
    <citation type="submission" date="2009-08" db="EMBL/GenBank/DDBJ databases">
        <title>Annotation of Salpingoeca rosetta.</title>
        <authorList>
            <consortium name="The Broad Institute Genome Sequencing Platform"/>
            <person name="Russ C."/>
            <person name="Cuomo C."/>
            <person name="Burger G."/>
            <person name="Gray M.W."/>
            <person name="Holland P.W.H."/>
            <person name="King N."/>
            <person name="Lang F.B.F."/>
            <person name="Roger A.J."/>
            <person name="Ruiz-Trillo I."/>
            <person name="Young S.K."/>
            <person name="Zeng Q."/>
            <person name="Gargeya S."/>
            <person name="Alvarado L."/>
            <person name="Berlin A."/>
            <person name="Chapman S.B."/>
            <person name="Chen Z."/>
            <person name="Freedman E."/>
            <person name="Gellesch M."/>
            <person name="Goldberg J."/>
            <person name="Griggs A."/>
            <person name="Gujja S."/>
            <person name="Heilman E."/>
            <person name="Heiman D."/>
            <person name="Howarth C."/>
            <person name="Mehta T."/>
            <person name="Neiman D."/>
            <person name="Pearson M."/>
            <person name="Roberts A."/>
            <person name="Saif S."/>
            <person name="Shea T."/>
            <person name="Shenoy N."/>
            <person name="Sisk P."/>
            <person name="Stolte C."/>
            <person name="Sykes S."/>
            <person name="White J."/>
            <person name="Yandava C."/>
            <person name="Haas B."/>
            <person name="Nusbaum C."/>
            <person name="Birren B."/>
        </authorList>
    </citation>
    <scope>NUCLEOTIDE SEQUENCE [LARGE SCALE GENOMIC DNA]</scope>
    <source>
        <strain evidence="11">ATCC 50818</strain>
    </source>
</reference>
<evidence type="ECO:0000313" key="12">
    <source>
        <dbReference type="Proteomes" id="UP000007799"/>
    </source>
</evidence>
<dbReference type="GO" id="GO:0005737">
    <property type="term" value="C:cytoplasm"/>
    <property type="evidence" value="ECO:0007669"/>
    <property type="project" value="TreeGrafter"/>
</dbReference>
<keyword evidence="7 9" id="KW-0067">ATP-binding</keyword>